<dbReference type="AlphaFoldDB" id="A0A1F4ZSR2"/>
<dbReference type="STRING" id="1797263.A2397_01920"/>
<feature type="transmembrane region" description="Helical" evidence="1">
    <location>
        <begin position="83"/>
        <end position="104"/>
    </location>
</feature>
<dbReference type="Proteomes" id="UP000176424">
    <property type="component" value="Unassembled WGS sequence"/>
</dbReference>
<name>A0A1F4ZSR2_9BACT</name>
<keyword evidence="1" id="KW-1133">Transmembrane helix</keyword>
<accession>A0A1F4ZSR2</accession>
<proteinExistence type="predicted"/>
<keyword evidence="1" id="KW-0812">Transmembrane</keyword>
<keyword evidence="1" id="KW-0472">Membrane</keyword>
<sequence length="106" mass="11751">MLSKLSLEFTAFLQATGIFVYCLLIGSIMLNGNHWFGSSPSILGPALFLSLFIVSAVITSLMFLGQAFLLFWDSKQPKKAVKLVIFTTLWLSVYILSIIAFLVAQK</sequence>
<organism evidence="2 3">
    <name type="scientific">Candidatus Amesbacteria bacterium RIFOXYB1_FULL_44_23</name>
    <dbReference type="NCBI Taxonomy" id="1797263"/>
    <lineage>
        <taxon>Bacteria</taxon>
        <taxon>Candidatus Amesiibacteriota</taxon>
    </lineage>
</organism>
<evidence type="ECO:0000313" key="2">
    <source>
        <dbReference type="EMBL" id="OGD09425.1"/>
    </source>
</evidence>
<dbReference type="EMBL" id="MEXR01000032">
    <property type="protein sequence ID" value="OGD09425.1"/>
    <property type="molecule type" value="Genomic_DNA"/>
</dbReference>
<comment type="caution">
    <text evidence="2">The sequence shown here is derived from an EMBL/GenBank/DDBJ whole genome shotgun (WGS) entry which is preliminary data.</text>
</comment>
<feature type="transmembrane region" description="Helical" evidence="1">
    <location>
        <begin position="42"/>
        <end position="71"/>
    </location>
</feature>
<evidence type="ECO:0000256" key="1">
    <source>
        <dbReference type="SAM" id="Phobius"/>
    </source>
</evidence>
<evidence type="ECO:0000313" key="3">
    <source>
        <dbReference type="Proteomes" id="UP000176424"/>
    </source>
</evidence>
<protein>
    <submittedName>
        <fullName evidence="2">Uncharacterized protein</fullName>
    </submittedName>
</protein>
<reference evidence="2 3" key="1">
    <citation type="journal article" date="2016" name="Nat. Commun.">
        <title>Thousands of microbial genomes shed light on interconnected biogeochemical processes in an aquifer system.</title>
        <authorList>
            <person name="Anantharaman K."/>
            <person name="Brown C.T."/>
            <person name="Hug L.A."/>
            <person name="Sharon I."/>
            <person name="Castelle C.J."/>
            <person name="Probst A.J."/>
            <person name="Thomas B.C."/>
            <person name="Singh A."/>
            <person name="Wilkins M.J."/>
            <person name="Karaoz U."/>
            <person name="Brodie E.L."/>
            <person name="Williams K.H."/>
            <person name="Hubbard S.S."/>
            <person name="Banfield J.F."/>
        </authorList>
    </citation>
    <scope>NUCLEOTIDE SEQUENCE [LARGE SCALE GENOMIC DNA]</scope>
</reference>
<feature type="transmembrane region" description="Helical" evidence="1">
    <location>
        <begin position="12"/>
        <end position="30"/>
    </location>
</feature>
<gene>
    <name evidence="2" type="ORF">A2397_01920</name>
</gene>